<organism evidence="3 4">
    <name type="scientific">Wolfiporia cocos (strain MD-104)</name>
    <name type="common">Brown rot fungus</name>
    <dbReference type="NCBI Taxonomy" id="742152"/>
    <lineage>
        <taxon>Eukaryota</taxon>
        <taxon>Fungi</taxon>
        <taxon>Dikarya</taxon>
        <taxon>Basidiomycota</taxon>
        <taxon>Agaricomycotina</taxon>
        <taxon>Agaricomycetes</taxon>
        <taxon>Polyporales</taxon>
        <taxon>Phaeolaceae</taxon>
        <taxon>Wolfiporia</taxon>
    </lineage>
</organism>
<keyword evidence="1 3" id="KW-0378">Hydrolase</keyword>
<accession>A0A2H3JDJ6</accession>
<dbReference type="InterPro" id="IPR029058">
    <property type="entry name" value="AB_hydrolase_fold"/>
</dbReference>
<sequence>MDAVAANKETDISLIYDYTRNAFVPLLEARRAEIESYKRKTYRYGDKDRQELDVYYPHVTGKVPVLFFIYGGGFVQGNRVFPPPHDLAYRNVGAFFAKQGFVTVIADYRLVPHVKFPEPFEDLRDAISWVVRNAEQIDSEGQLQVDTQNIFTMSHSAGSILLSTVVLHPTLLPHHLRSRIRGVILTGGAYEFSPEENKAMEDILLKLYGSWDDVKVKTPSPLLRNASEDVLGSFPEVFLLASEWEPKGVIAANEAFAATLKEKLGKDIPFSLMKAHNHISPHWALMTGEGEEWAFEVSAWVRTKYLAI</sequence>
<dbReference type="Gene3D" id="3.40.50.1820">
    <property type="entry name" value="alpha/beta hydrolase"/>
    <property type="match status" value="1"/>
</dbReference>
<dbReference type="InterPro" id="IPR050300">
    <property type="entry name" value="GDXG_lipolytic_enzyme"/>
</dbReference>
<evidence type="ECO:0000313" key="3">
    <source>
        <dbReference type="EMBL" id="PCH34774.1"/>
    </source>
</evidence>
<dbReference type="EMBL" id="KB467832">
    <property type="protein sequence ID" value="PCH34774.1"/>
    <property type="molecule type" value="Genomic_DNA"/>
</dbReference>
<dbReference type="GO" id="GO:0016787">
    <property type="term" value="F:hydrolase activity"/>
    <property type="evidence" value="ECO:0007669"/>
    <property type="project" value="UniProtKB-KW"/>
</dbReference>
<evidence type="ECO:0000313" key="4">
    <source>
        <dbReference type="Proteomes" id="UP000218811"/>
    </source>
</evidence>
<feature type="domain" description="BD-FAE-like" evidence="2">
    <location>
        <begin position="52"/>
        <end position="162"/>
    </location>
</feature>
<keyword evidence="4" id="KW-1185">Reference proteome</keyword>
<evidence type="ECO:0000259" key="2">
    <source>
        <dbReference type="Pfam" id="PF20434"/>
    </source>
</evidence>
<name>A0A2H3JDJ6_WOLCO</name>
<reference evidence="3 4" key="1">
    <citation type="journal article" date="2012" name="Science">
        <title>The Paleozoic origin of enzymatic lignin decomposition reconstructed from 31 fungal genomes.</title>
        <authorList>
            <person name="Floudas D."/>
            <person name="Binder M."/>
            <person name="Riley R."/>
            <person name="Barry K."/>
            <person name="Blanchette R.A."/>
            <person name="Henrissat B."/>
            <person name="Martinez A.T."/>
            <person name="Otillar R."/>
            <person name="Spatafora J.W."/>
            <person name="Yadav J.S."/>
            <person name="Aerts A."/>
            <person name="Benoit I."/>
            <person name="Boyd A."/>
            <person name="Carlson A."/>
            <person name="Copeland A."/>
            <person name="Coutinho P.M."/>
            <person name="de Vries R.P."/>
            <person name="Ferreira P."/>
            <person name="Findley K."/>
            <person name="Foster B."/>
            <person name="Gaskell J."/>
            <person name="Glotzer D."/>
            <person name="Gorecki P."/>
            <person name="Heitman J."/>
            <person name="Hesse C."/>
            <person name="Hori C."/>
            <person name="Igarashi K."/>
            <person name="Jurgens J.A."/>
            <person name="Kallen N."/>
            <person name="Kersten P."/>
            <person name="Kohler A."/>
            <person name="Kuees U."/>
            <person name="Kumar T.K.A."/>
            <person name="Kuo A."/>
            <person name="LaButti K."/>
            <person name="Larrondo L.F."/>
            <person name="Lindquist E."/>
            <person name="Ling A."/>
            <person name="Lombard V."/>
            <person name="Lucas S."/>
            <person name="Lundell T."/>
            <person name="Martin R."/>
            <person name="McLaughlin D.J."/>
            <person name="Morgenstern I."/>
            <person name="Morin E."/>
            <person name="Murat C."/>
            <person name="Nagy L.G."/>
            <person name="Nolan M."/>
            <person name="Ohm R.A."/>
            <person name="Patyshakuliyeva A."/>
            <person name="Rokas A."/>
            <person name="Ruiz-Duenas F.J."/>
            <person name="Sabat G."/>
            <person name="Salamov A."/>
            <person name="Samejima M."/>
            <person name="Schmutz J."/>
            <person name="Slot J.C."/>
            <person name="St John F."/>
            <person name="Stenlid J."/>
            <person name="Sun H."/>
            <person name="Sun S."/>
            <person name="Syed K."/>
            <person name="Tsang A."/>
            <person name="Wiebenga A."/>
            <person name="Young D."/>
            <person name="Pisabarro A."/>
            <person name="Eastwood D.C."/>
            <person name="Martin F."/>
            <person name="Cullen D."/>
            <person name="Grigoriev I.V."/>
            <person name="Hibbett D.S."/>
        </authorList>
    </citation>
    <scope>NUCLEOTIDE SEQUENCE [LARGE SCALE GENOMIC DNA]</scope>
    <source>
        <strain evidence="3 4">MD-104</strain>
    </source>
</reference>
<dbReference type="Pfam" id="PF20434">
    <property type="entry name" value="BD-FAE"/>
    <property type="match status" value="1"/>
</dbReference>
<gene>
    <name evidence="3" type="ORF">WOLCODRAFT_139571</name>
</gene>
<dbReference type="InterPro" id="IPR049492">
    <property type="entry name" value="BD-FAE-like_dom"/>
</dbReference>
<dbReference type="OrthoDB" id="433474at2759"/>
<dbReference type="AlphaFoldDB" id="A0A2H3JDJ6"/>
<protein>
    <submittedName>
        <fullName evidence="3">Alpha/beta-hydrolase</fullName>
    </submittedName>
</protein>
<dbReference type="Proteomes" id="UP000218811">
    <property type="component" value="Unassembled WGS sequence"/>
</dbReference>
<dbReference type="SUPFAM" id="SSF53474">
    <property type="entry name" value="alpha/beta-Hydrolases"/>
    <property type="match status" value="1"/>
</dbReference>
<dbReference type="STRING" id="742152.A0A2H3JDJ6"/>
<evidence type="ECO:0000256" key="1">
    <source>
        <dbReference type="ARBA" id="ARBA00022801"/>
    </source>
</evidence>
<dbReference type="PANTHER" id="PTHR48081:SF33">
    <property type="entry name" value="KYNURENINE FORMAMIDASE"/>
    <property type="match status" value="1"/>
</dbReference>
<dbReference type="OMA" id="RHNHISP"/>
<proteinExistence type="predicted"/>
<dbReference type="PANTHER" id="PTHR48081">
    <property type="entry name" value="AB HYDROLASE SUPERFAMILY PROTEIN C4A8.06C"/>
    <property type="match status" value="1"/>
</dbReference>